<organism evidence="3 4">
    <name type="scientific">Oleomonas cavernae</name>
    <dbReference type="NCBI Taxonomy" id="2320859"/>
    <lineage>
        <taxon>Bacteria</taxon>
        <taxon>Pseudomonadati</taxon>
        <taxon>Pseudomonadota</taxon>
        <taxon>Alphaproteobacteria</taxon>
        <taxon>Acetobacterales</taxon>
        <taxon>Acetobacteraceae</taxon>
        <taxon>Oleomonas</taxon>
    </lineage>
</organism>
<comment type="caution">
    <text evidence="3">The sequence shown here is derived from an EMBL/GenBank/DDBJ whole genome shotgun (WGS) entry which is preliminary data.</text>
</comment>
<dbReference type="GO" id="GO:0016020">
    <property type="term" value="C:membrane"/>
    <property type="evidence" value="ECO:0007669"/>
    <property type="project" value="InterPro"/>
</dbReference>
<feature type="transmembrane region" description="Helical" evidence="1">
    <location>
        <begin position="140"/>
        <end position="160"/>
    </location>
</feature>
<dbReference type="SUPFAM" id="SSF103481">
    <property type="entry name" value="Multidrug resistance efflux transporter EmrE"/>
    <property type="match status" value="2"/>
</dbReference>
<gene>
    <name evidence="3" type="ORF">D3874_25600</name>
</gene>
<feature type="transmembrane region" description="Helical" evidence="1">
    <location>
        <begin position="277"/>
        <end position="296"/>
    </location>
</feature>
<keyword evidence="1" id="KW-0812">Transmembrane</keyword>
<feature type="transmembrane region" description="Helical" evidence="1">
    <location>
        <begin position="196"/>
        <end position="216"/>
    </location>
</feature>
<feature type="transmembrane region" description="Helical" evidence="1">
    <location>
        <begin position="54"/>
        <end position="72"/>
    </location>
</feature>
<feature type="transmembrane region" description="Helical" evidence="1">
    <location>
        <begin position="249"/>
        <end position="271"/>
    </location>
</feature>
<feature type="transmembrane region" description="Helical" evidence="1">
    <location>
        <begin position="112"/>
        <end position="133"/>
    </location>
</feature>
<evidence type="ECO:0000256" key="1">
    <source>
        <dbReference type="SAM" id="Phobius"/>
    </source>
</evidence>
<proteinExistence type="predicted"/>
<dbReference type="Pfam" id="PF00892">
    <property type="entry name" value="EamA"/>
    <property type="match status" value="2"/>
</dbReference>
<protein>
    <submittedName>
        <fullName evidence="3">DMT family transporter</fullName>
    </submittedName>
</protein>
<dbReference type="EMBL" id="QYUK01000016">
    <property type="protein sequence ID" value="RJF80509.1"/>
    <property type="molecule type" value="Genomic_DNA"/>
</dbReference>
<dbReference type="InterPro" id="IPR000620">
    <property type="entry name" value="EamA_dom"/>
</dbReference>
<sequence>MMMTVTPSPTLAARDGAAATQYRLGLVLVILSTLAWSTAGYFARLIPLDAWTLLFWRGVFGAAGGLAFVLWQERGNTWRAFAGIRGRGIAFCLLSSAGMISFLAALKLTTVAHVSIIYATVPFMAAGLAWAVLRERVSRATMIASIAAVLGVGFAVGGGLDEGSLPGDLLALLLTMLMAVMIVMQRSSGAVDMVPAACLSALVTAVISLPFATPLGVTAVDLFNLALFGITNMGLGLILFTIGARLIPAANTALIGALDAPLAPVWVWLAFSETPGSNTVLGGIVVLAAVLGHILFERRQMVSPGP</sequence>
<evidence type="ECO:0000313" key="3">
    <source>
        <dbReference type="EMBL" id="RJF80509.1"/>
    </source>
</evidence>
<keyword evidence="1" id="KW-0472">Membrane</keyword>
<dbReference type="PANTHER" id="PTHR22911">
    <property type="entry name" value="ACYL-MALONYL CONDENSING ENZYME-RELATED"/>
    <property type="match status" value="1"/>
</dbReference>
<feature type="transmembrane region" description="Helical" evidence="1">
    <location>
        <begin position="84"/>
        <end position="106"/>
    </location>
</feature>
<feature type="transmembrane region" description="Helical" evidence="1">
    <location>
        <begin position="166"/>
        <end position="184"/>
    </location>
</feature>
<dbReference type="InterPro" id="IPR037185">
    <property type="entry name" value="EmrE-like"/>
</dbReference>
<feature type="transmembrane region" description="Helical" evidence="1">
    <location>
        <begin position="222"/>
        <end position="242"/>
    </location>
</feature>
<reference evidence="3 4" key="1">
    <citation type="submission" date="2018-09" db="EMBL/GenBank/DDBJ databases">
        <authorList>
            <person name="Zhu H."/>
        </authorList>
    </citation>
    <scope>NUCLEOTIDE SEQUENCE [LARGE SCALE GENOMIC DNA]</scope>
    <source>
        <strain evidence="3 4">K1W22B-8</strain>
    </source>
</reference>
<evidence type="ECO:0000313" key="4">
    <source>
        <dbReference type="Proteomes" id="UP000284605"/>
    </source>
</evidence>
<dbReference type="PANTHER" id="PTHR22911:SF135">
    <property type="entry name" value="BLR4310 PROTEIN"/>
    <property type="match status" value="1"/>
</dbReference>
<evidence type="ECO:0000259" key="2">
    <source>
        <dbReference type="Pfam" id="PF00892"/>
    </source>
</evidence>
<keyword evidence="4" id="KW-1185">Reference proteome</keyword>
<feature type="domain" description="EamA" evidence="2">
    <location>
        <begin position="24"/>
        <end position="155"/>
    </location>
</feature>
<feature type="transmembrane region" description="Helical" evidence="1">
    <location>
        <begin position="21"/>
        <end position="42"/>
    </location>
</feature>
<keyword evidence="1" id="KW-1133">Transmembrane helix</keyword>
<feature type="domain" description="EamA" evidence="2">
    <location>
        <begin position="166"/>
        <end position="291"/>
    </location>
</feature>
<name>A0A418VTN1_9PROT</name>
<dbReference type="AlphaFoldDB" id="A0A418VTN1"/>
<dbReference type="Proteomes" id="UP000284605">
    <property type="component" value="Unassembled WGS sequence"/>
</dbReference>
<accession>A0A418VTN1</accession>